<feature type="domain" description="Tc1-like transposase DDE" evidence="1">
    <location>
        <begin position="6"/>
        <end position="110"/>
    </location>
</feature>
<protein>
    <submittedName>
        <fullName evidence="2">Transposase</fullName>
    </submittedName>
</protein>
<dbReference type="PANTHER" id="PTHR46564">
    <property type="entry name" value="TRANSPOSASE"/>
    <property type="match status" value="1"/>
</dbReference>
<evidence type="ECO:0000259" key="1">
    <source>
        <dbReference type="Pfam" id="PF13358"/>
    </source>
</evidence>
<evidence type="ECO:0000313" key="3">
    <source>
        <dbReference type="Proteomes" id="UP000199032"/>
    </source>
</evidence>
<keyword evidence="3" id="KW-1185">Reference proteome</keyword>
<dbReference type="Gene3D" id="3.30.420.10">
    <property type="entry name" value="Ribonuclease H-like superfamily/Ribonuclease H"/>
    <property type="match status" value="1"/>
</dbReference>
<gene>
    <name evidence="2" type="ORF">COMA1_40415</name>
</gene>
<organism evidence="2 3">
    <name type="scientific">Candidatus Nitrospira nitrosa</name>
    <dbReference type="NCBI Taxonomy" id="1742972"/>
    <lineage>
        <taxon>Bacteria</taxon>
        <taxon>Pseudomonadati</taxon>
        <taxon>Nitrospirota</taxon>
        <taxon>Nitrospiria</taxon>
        <taxon>Nitrospirales</taxon>
        <taxon>Nitrospiraceae</taxon>
        <taxon>Nitrospira</taxon>
    </lineage>
</organism>
<evidence type="ECO:0000313" key="2">
    <source>
        <dbReference type="EMBL" id="CUS38108.1"/>
    </source>
</evidence>
<dbReference type="GO" id="GO:0003676">
    <property type="term" value="F:nucleic acid binding"/>
    <property type="evidence" value="ECO:0007669"/>
    <property type="project" value="InterPro"/>
</dbReference>
<dbReference type="PANTHER" id="PTHR46564:SF1">
    <property type="entry name" value="TRANSPOSASE"/>
    <property type="match status" value="1"/>
</dbReference>
<sequence length="121" mass="13652">MDGLVSGHRRPRTSLIAARMDGRLEEPYLFDGTCDTAVFNAWLKTRLCPRLNAQHLVIMDNAAFHASPETARLIAQTGATLLFLAPYSPDLNPIEHDFAALKKRREYQEQATLDDIVKAYH</sequence>
<dbReference type="EMBL" id="CZQA01000010">
    <property type="protein sequence ID" value="CUS38108.1"/>
    <property type="molecule type" value="Genomic_DNA"/>
</dbReference>
<reference evidence="2 3" key="1">
    <citation type="submission" date="2015-10" db="EMBL/GenBank/DDBJ databases">
        <authorList>
            <person name="Gilbert D.G."/>
        </authorList>
    </citation>
    <scope>NUCLEOTIDE SEQUENCE [LARGE SCALE GENOMIC DNA]</scope>
    <source>
        <strain evidence="2">COMA1</strain>
    </source>
</reference>
<dbReference type="InterPro" id="IPR036397">
    <property type="entry name" value="RNaseH_sf"/>
</dbReference>
<dbReference type="InterPro" id="IPR038717">
    <property type="entry name" value="Tc1-like_DDE_dom"/>
</dbReference>
<dbReference type="Pfam" id="PF13358">
    <property type="entry name" value="DDE_3"/>
    <property type="match status" value="1"/>
</dbReference>
<dbReference type="Proteomes" id="UP000199032">
    <property type="component" value="Unassembled WGS sequence"/>
</dbReference>
<proteinExistence type="predicted"/>
<dbReference type="AlphaFoldDB" id="A0A0S4LKN3"/>
<name>A0A0S4LKN3_9BACT</name>
<dbReference type="STRING" id="1742972.COMA1_40415"/>
<accession>A0A0S4LKN3</accession>